<evidence type="ECO:0000256" key="6">
    <source>
        <dbReference type="PROSITE-ProRule" id="PRU00094"/>
    </source>
</evidence>
<organism evidence="9 10">
    <name type="scientific">Tilletia horrida</name>
    <dbReference type="NCBI Taxonomy" id="155126"/>
    <lineage>
        <taxon>Eukaryota</taxon>
        <taxon>Fungi</taxon>
        <taxon>Dikarya</taxon>
        <taxon>Basidiomycota</taxon>
        <taxon>Ustilaginomycotina</taxon>
        <taxon>Exobasidiomycetes</taxon>
        <taxon>Tilletiales</taxon>
        <taxon>Tilletiaceae</taxon>
        <taxon>Tilletia</taxon>
    </lineage>
</organism>
<dbReference type="InterPro" id="IPR000679">
    <property type="entry name" value="Znf_GATA"/>
</dbReference>
<dbReference type="PANTHER" id="PTHR47172:SF24">
    <property type="entry name" value="GATA ZINC FINGER DOMAIN-CONTAINING PROTEIN 14-RELATED"/>
    <property type="match status" value="1"/>
</dbReference>
<dbReference type="CDD" id="cd00202">
    <property type="entry name" value="ZnF_GATA"/>
    <property type="match status" value="1"/>
</dbReference>
<feature type="compositionally biased region" description="Acidic residues" evidence="7">
    <location>
        <begin position="137"/>
        <end position="150"/>
    </location>
</feature>
<dbReference type="AlphaFoldDB" id="A0AAN6GU92"/>
<feature type="region of interest" description="Disordered" evidence="7">
    <location>
        <begin position="358"/>
        <end position="505"/>
    </location>
</feature>
<evidence type="ECO:0000256" key="5">
    <source>
        <dbReference type="ARBA" id="ARBA00023163"/>
    </source>
</evidence>
<keyword evidence="5" id="KW-0804">Transcription</keyword>
<evidence type="ECO:0000256" key="7">
    <source>
        <dbReference type="SAM" id="MobiDB-lite"/>
    </source>
</evidence>
<dbReference type="PROSITE" id="PS50114">
    <property type="entry name" value="GATA_ZN_FINGER_2"/>
    <property type="match status" value="1"/>
</dbReference>
<keyword evidence="1" id="KW-0479">Metal-binding</keyword>
<sequence>MQRPPAPYRMSPNNSNNSKSSSHSTASPSQAAYNPAPTAASTSHHSILPPPEWQMPGDNSGSPRKRSVDPGEYSLHASAAAAAAVAAAAAAASDTNYSSNGLLSRPKQTRPSDSAGSSSAAHNGTLLPKPALQGPDPDSDEGEDGEDDSAIGDASSSSKARRPKKRKTNDDDSKDNSSGESPVKYKKRSRAPAPGVCQACNGSDTPEWRRGPGGARTLCNACGLHWAKLNRKRESTKQPDGSYLLPPITLEDLRAAPLKKSIYDEVPLHGSTTAAAAAAAAAAAVAAAASVPNPPITTAVPHHQPNSHSNTTDGIVAGLSGTGLQHLAGGLISGYARNLQTGSTTLTSAPSPYLGGLSGTASSSIPSSSYTFEPPPLERRYNFSNDRNQPLPSPAPTASSTNGTANGGPTVRTEMSSTRSTANLSPPVSAGTIPVSSASDGAGPLLPPATSSIDSGSRGSGRASSTATTATGSGGSPKLPGKPDAASSTSPIVDGAVPNGTMHSR</sequence>
<feature type="compositionally biased region" description="Basic and acidic residues" evidence="7">
    <location>
        <begin position="168"/>
        <end position="177"/>
    </location>
</feature>
<dbReference type="InterPro" id="IPR013088">
    <property type="entry name" value="Znf_NHR/GATA"/>
</dbReference>
<dbReference type="Gene3D" id="3.30.50.10">
    <property type="entry name" value="Erythroid Transcription Factor GATA-1, subunit A"/>
    <property type="match status" value="1"/>
</dbReference>
<dbReference type="PANTHER" id="PTHR47172">
    <property type="entry name" value="OS01G0976800 PROTEIN"/>
    <property type="match status" value="1"/>
</dbReference>
<feature type="compositionally biased region" description="Polar residues" evidence="7">
    <location>
        <begin position="109"/>
        <end position="122"/>
    </location>
</feature>
<comment type="caution">
    <text evidence="9">The sequence shown here is derived from an EMBL/GenBank/DDBJ whole genome shotgun (WGS) entry which is preliminary data.</text>
</comment>
<evidence type="ECO:0000313" key="9">
    <source>
        <dbReference type="EMBL" id="KAK0556430.1"/>
    </source>
</evidence>
<dbReference type="SMART" id="SM00401">
    <property type="entry name" value="ZnF_GATA"/>
    <property type="match status" value="1"/>
</dbReference>
<feature type="compositionally biased region" description="Low complexity" evidence="7">
    <location>
        <begin position="449"/>
        <end position="483"/>
    </location>
</feature>
<feature type="compositionally biased region" description="Polar residues" evidence="7">
    <location>
        <begin position="413"/>
        <end position="426"/>
    </location>
</feature>
<protein>
    <recommendedName>
        <fullName evidence="8">GATA-type domain-containing protein</fullName>
    </recommendedName>
</protein>
<feature type="compositionally biased region" description="Low complexity" evidence="7">
    <location>
        <begin position="359"/>
        <end position="369"/>
    </location>
</feature>
<dbReference type="EMBL" id="JAPDMZ010000015">
    <property type="protein sequence ID" value="KAK0556430.1"/>
    <property type="molecule type" value="Genomic_DNA"/>
</dbReference>
<dbReference type="GO" id="GO:0043565">
    <property type="term" value="F:sequence-specific DNA binding"/>
    <property type="evidence" value="ECO:0007669"/>
    <property type="project" value="InterPro"/>
</dbReference>
<dbReference type="GO" id="GO:0006355">
    <property type="term" value="P:regulation of DNA-templated transcription"/>
    <property type="evidence" value="ECO:0007669"/>
    <property type="project" value="InterPro"/>
</dbReference>
<feature type="domain" description="GATA-type" evidence="8">
    <location>
        <begin position="197"/>
        <end position="240"/>
    </location>
</feature>
<evidence type="ECO:0000259" key="8">
    <source>
        <dbReference type="PROSITE" id="PS50114"/>
    </source>
</evidence>
<reference evidence="9" key="1">
    <citation type="journal article" date="2023" name="PhytoFront">
        <title>Draft Genome Resources of Seven Strains of Tilletia horrida, Causal Agent of Kernel Smut of Rice.</title>
        <authorList>
            <person name="Khanal S."/>
            <person name="Antony Babu S."/>
            <person name="Zhou X.G."/>
        </authorList>
    </citation>
    <scope>NUCLEOTIDE SEQUENCE</scope>
    <source>
        <strain evidence="9">TX6</strain>
    </source>
</reference>
<feature type="compositionally biased region" description="Low complexity" evidence="7">
    <location>
        <begin position="11"/>
        <end position="29"/>
    </location>
</feature>
<keyword evidence="3" id="KW-0862">Zinc</keyword>
<dbReference type="GO" id="GO:0008270">
    <property type="term" value="F:zinc ion binding"/>
    <property type="evidence" value="ECO:0007669"/>
    <property type="project" value="UniProtKB-KW"/>
</dbReference>
<evidence type="ECO:0000256" key="2">
    <source>
        <dbReference type="ARBA" id="ARBA00022771"/>
    </source>
</evidence>
<feature type="compositionally biased region" description="Low complexity" evidence="7">
    <location>
        <begin position="77"/>
        <end position="93"/>
    </location>
</feature>
<keyword evidence="4" id="KW-0805">Transcription regulation</keyword>
<proteinExistence type="predicted"/>
<feature type="region of interest" description="Disordered" evidence="7">
    <location>
        <begin position="295"/>
        <end position="314"/>
    </location>
</feature>
<evidence type="ECO:0000256" key="1">
    <source>
        <dbReference type="ARBA" id="ARBA00022723"/>
    </source>
</evidence>
<name>A0AAN6GU92_9BASI</name>
<keyword evidence="10" id="KW-1185">Reference proteome</keyword>
<dbReference type="Pfam" id="PF00320">
    <property type="entry name" value="GATA"/>
    <property type="match status" value="1"/>
</dbReference>
<keyword evidence="2 6" id="KW-0863">Zinc-finger</keyword>
<dbReference type="Proteomes" id="UP001176517">
    <property type="component" value="Unassembled WGS sequence"/>
</dbReference>
<accession>A0AAN6GU92</accession>
<evidence type="ECO:0000256" key="3">
    <source>
        <dbReference type="ARBA" id="ARBA00022833"/>
    </source>
</evidence>
<feature type="compositionally biased region" description="Polar residues" evidence="7">
    <location>
        <begin position="304"/>
        <end position="313"/>
    </location>
</feature>
<feature type="region of interest" description="Disordered" evidence="7">
    <location>
        <begin position="1"/>
        <end position="195"/>
    </location>
</feature>
<evidence type="ECO:0000256" key="4">
    <source>
        <dbReference type="ARBA" id="ARBA00023015"/>
    </source>
</evidence>
<evidence type="ECO:0000313" key="10">
    <source>
        <dbReference type="Proteomes" id="UP001176517"/>
    </source>
</evidence>
<gene>
    <name evidence="9" type="ORF">OC846_001127</name>
</gene>
<dbReference type="SUPFAM" id="SSF57716">
    <property type="entry name" value="Glucocorticoid receptor-like (DNA-binding domain)"/>
    <property type="match status" value="1"/>
</dbReference>